<keyword evidence="1" id="KW-0812">Transmembrane</keyword>
<organism evidence="2 3">
    <name type="scientific">Mycolicibacterium sediminis</name>
    <dbReference type="NCBI Taxonomy" id="1286180"/>
    <lineage>
        <taxon>Bacteria</taxon>
        <taxon>Bacillati</taxon>
        <taxon>Actinomycetota</taxon>
        <taxon>Actinomycetes</taxon>
        <taxon>Mycobacteriales</taxon>
        <taxon>Mycobacteriaceae</taxon>
        <taxon>Mycolicibacterium</taxon>
    </lineage>
</organism>
<dbReference type="InterPro" id="IPR045590">
    <property type="entry name" value="DUF6463"/>
</dbReference>
<feature type="transmembrane region" description="Helical" evidence="1">
    <location>
        <begin position="62"/>
        <end position="83"/>
    </location>
</feature>
<dbReference type="RefSeq" id="WP_163798114.1">
    <property type="nucleotide sequence ID" value="NZ_AP022588.1"/>
</dbReference>
<accession>A0A7I7QT00</accession>
<keyword evidence="1" id="KW-1133">Transmembrane helix</keyword>
<dbReference type="Proteomes" id="UP000467193">
    <property type="component" value="Chromosome"/>
</dbReference>
<evidence type="ECO:0000256" key="1">
    <source>
        <dbReference type="SAM" id="Phobius"/>
    </source>
</evidence>
<feature type="transmembrane region" description="Helical" evidence="1">
    <location>
        <begin position="89"/>
        <end position="108"/>
    </location>
</feature>
<gene>
    <name evidence="2" type="ORF">MSEDJ_34610</name>
</gene>
<dbReference type="AlphaFoldDB" id="A0A7I7QT00"/>
<evidence type="ECO:0000313" key="2">
    <source>
        <dbReference type="EMBL" id="BBY29365.1"/>
    </source>
</evidence>
<keyword evidence="1" id="KW-0472">Membrane</keyword>
<protein>
    <submittedName>
        <fullName evidence="2">Uncharacterized protein</fullName>
    </submittedName>
</protein>
<dbReference type="EMBL" id="AP022588">
    <property type="protein sequence ID" value="BBY29365.1"/>
    <property type="molecule type" value="Genomic_DNA"/>
</dbReference>
<dbReference type="Pfam" id="PF20064">
    <property type="entry name" value="DUF6463"/>
    <property type="match status" value="1"/>
</dbReference>
<keyword evidence="3" id="KW-1185">Reference proteome</keyword>
<reference evidence="2 3" key="1">
    <citation type="journal article" date="2019" name="Emerg. Microbes Infect.">
        <title>Comprehensive subspecies identification of 175 nontuberculous mycobacteria species based on 7547 genomic profiles.</title>
        <authorList>
            <person name="Matsumoto Y."/>
            <person name="Kinjo T."/>
            <person name="Motooka D."/>
            <person name="Nabeya D."/>
            <person name="Jung N."/>
            <person name="Uechi K."/>
            <person name="Horii T."/>
            <person name="Iida T."/>
            <person name="Fujita J."/>
            <person name="Nakamura S."/>
        </authorList>
    </citation>
    <scope>NUCLEOTIDE SEQUENCE [LARGE SCALE GENOMIC DNA]</scope>
    <source>
        <strain evidence="2 3">JCM 17899</strain>
    </source>
</reference>
<proteinExistence type="predicted"/>
<sequence length="132" mass="13497">MAVHPSRALTRIGTAAVATGIGHDLLGAWLYRRQLAGIARDGLVDAVENADLPAAERHRREVALWFLTSGAAIGTVGAALRGARATDGAVVPIGAGLTAMGVIGAAVLPRSGFWLLIGQGAAALSVARRARR</sequence>
<name>A0A7I7QT00_9MYCO</name>
<dbReference type="KEGG" id="msei:MSEDJ_34610"/>
<evidence type="ECO:0000313" key="3">
    <source>
        <dbReference type="Proteomes" id="UP000467193"/>
    </source>
</evidence>